<dbReference type="SMART" id="SM00487">
    <property type="entry name" value="DEXDc"/>
    <property type="match status" value="1"/>
</dbReference>
<dbReference type="Gene3D" id="3.40.50.300">
    <property type="entry name" value="P-loop containing nucleotide triphosphate hydrolases"/>
    <property type="match status" value="1"/>
</dbReference>
<protein>
    <recommendedName>
        <fullName evidence="8">Helicase ATP-binding domain-containing protein</fullName>
    </recommendedName>
</protein>
<reference evidence="6 7" key="1">
    <citation type="journal article" date="2019" name="Sci. Rep.">
        <title>A high-quality genome of Eragrostis curvula grass provides insights into Poaceae evolution and supports new strategies to enhance forage quality.</title>
        <authorList>
            <person name="Carballo J."/>
            <person name="Santos B.A.C.M."/>
            <person name="Zappacosta D."/>
            <person name="Garbus I."/>
            <person name="Selva J.P."/>
            <person name="Gallo C.A."/>
            <person name="Diaz A."/>
            <person name="Albertini E."/>
            <person name="Caccamo M."/>
            <person name="Echenique V."/>
        </authorList>
    </citation>
    <scope>NUCLEOTIDE SEQUENCE [LARGE SCALE GENOMIC DNA]</scope>
    <source>
        <strain evidence="7">cv. Victoria</strain>
        <tissue evidence="6">Leaf</tissue>
    </source>
</reference>
<dbReference type="InterPro" id="IPR050496">
    <property type="entry name" value="SNF2_RAD54_helicase_repair"/>
</dbReference>
<evidence type="ECO:0000256" key="3">
    <source>
        <dbReference type="SAM" id="MobiDB-lite"/>
    </source>
</evidence>
<feature type="compositionally biased region" description="Low complexity" evidence="3">
    <location>
        <begin position="19"/>
        <end position="59"/>
    </location>
</feature>
<evidence type="ECO:0000256" key="2">
    <source>
        <dbReference type="PROSITE-ProRule" id="PRU00117"/>
    </source>
</evidence>
<dbReference type="InterPro" id="IPR004088">
    <property type="entry name" value="KH_dom_type_1"/>
</dbReference>
<dbReference type="GO" id="GO:0005524">
    <property type="term" value="F:ATP binding"/>
    <property type="evidence" value="ECO:0007669"/>
    <property type="project" value="InterPro"/>
</dbReference>
<evidence type="ECO:0000259" key="4">
    <source>
        <dbReference type="PROSITE" id="PS51192"/>
    </source>
</evidence>
<dbReference type="SMART" id="SM00322">
    <property type="entry name" value="KH"/>
    <property type="match status" value="1"/>
</dbReference>
<dbReference type="InterPro" id="IPR038718">
    <property type="entry name" value="SNF2-like_sf"/>
</dbReference>
<evidence type="ECO:0000259" key="5">
    <source>
        <dbReference type="PROSITE" id="PS51194"/>
    </source>
</evidence>
<dbReference type="SUPFAM" id="SSF54791">
    <property type="entry name" value="Eukaryotic type KH-domain (KH-domain type I)"/>
    <property type="match status" value="1"/>
</dbReference>
<dbReference type="Gene3D" id="3.30.1370.10">
    <property type="entry name" value="K Homology domain, type 1"/>
    <property type="match status" value="1"/>
</dbReference>
<dbReference type="SMART" id="SM00490">
    <property type="entry name" value="HELICc"/>
    <property type="match status" value="1"/>
</dbReference>
<feature type="non-terminal residue" evidence="6">
    <location>
        <position position="1"/>
    </location>
</feature>
<dbReference type="Gramene" id="TVU44602">
    <property type="protein sequence ID" value="TVU44602"/>
    <property type="gene ID" value="EJB05_04047"/>
</dbReference>
<dbReference type="GO" id="GO:0016787">
    <property type="term" value="F:hydrolase activity"/>
    <property type="evidence" value="ECO:0007669"/>
    <property type="project" value="UniProtKB-KW"/>
</dbReference>
<dbReference type="InterPro" id="IPR014001">
    <property type="entry name" value="Helicase_ATP-bd"/>
</dbReference>
<dbReference type="Pfam" id="PF00176">
    <property type="entry name" value="SNF2-rel_dom"/>
    <property type="match status" value="1"/>
</dbReference>
<dbReference type="PANTHER" id="PTHR45629:SF7">
    <property type="entry name" value="DNA EXCISION REPAIR PROTEIN ERCC-6-RELATED"/>
    <property type="match status" value="1"/>
</dbReference>
<gene>
    <name evidence="6" type="ORF">EJB05_04047</name>
</gene>
<feature type="domain" description="Helicase C-terminal" evidence="5">
    <location>
        <begin position="445"/>
        <end position="597"/>
    </location>
</feature>
<dbReference type="SUPFAM" id="SSF52540">
    <property type="entry name" value="P-loop containing nucleoside triphosphate hydrolases"/>
    <property type="match status" value="2"/>
</dbReference>
<dbReference type="Pfam" id="PF00271">
    <property type="entry name" value="Helicase_C"/>
    <property type="match status" value="1"/>
</dbReference>
<feature type="compositionally biased region" description="Pro residues" evidence="3">
    <location>
        <begin position="60"/>
        <end position="75"/>
    </location>
</feature>
<dbReference type="AlphaFoldDB" id="A0A5J9W7C6"/>
<feature type="region of interest" description="Disordered" evidence="3">
    <location>
        <begin position="812"/>
        <end position="935"/>
    </location>
</feature>
<dbReference type="InterPro" id="IPR000330">
    <property type="entry name" value="SNF2_N"/>
</dbReference>
<keyword evidence="2" id="KW-0694">RNA-binding</keyword>
<dbReference type="GO" id="GO:0003723">
    <property type="term" value="F:RNA binding"/>
    <property type="evidence" value="ECO:0007669"/>
    <property type="project" value="UniProtKB-UniRule"/>
</dbReference>
<dbReference type="InterPro" id="IPR001650">
    <property type="entry name" value="Helicase_C-like"/>
</dbReference>
<dbReference type="CDD" id="cd00105">
    <property type="entry name" value="KH-I"/>
    <property type="match status" value="1"/>
</dbReference>
<dbReference type="InterPro" id="IPR027417">
    <property type="entry name" value="P-loop_NTPase"/>
</dbReference>
<evidence type="ECO:0000313" key="7">
    <source>
        <dbReference type="Proteomes" id="UP000324897"/>
    </source>
</evidence>
<dbReference type="InterPro" id="IPR004087">
    <property type="entry name" value="KH_dom"/>
</dbReference>
<feature type="non-terminal residue" evidence="6">
    <location>
        <position position="935"/>
    </location>
</feature>
<evidence type="ECO:0000256" key="1">
    <source>
        <dbReference type="ARBA" id="ARBA00022801"/>
    </source>
</evidence>
<proteinExistence type="predicted"/>
<sequence>MSDDSPAAALLSEVAGNAPPLAAADQHPAPPAAADRLLDPPAVVAADRPPAPPAVAADGPPAPPKPPAIGLPTPPADSSQDFLDPCDNSIRPMPSGNIFKSCQQEEFKQQHQNPAPLQQEPEVGNQQTPSVNMHVVYPVSGGEEQRSYKVPENLYHKLRPHQQDGLLWLWTMHCKRFPGGLISDDMGLGKTLQTTIFLSGLFHSEIIKTVIIIAPLTVLDSWVAELKESGLKRRVQQHHLSGDEGINFVAEGGGIFLTSYDKYRNNAAKFLDKHWDYVVLDEAHKIKTYDGGIRKSLEKIKCLKKILLTGTPIPRDPLDLFSLMDFIKKGLFGNLAKFKGKYMGPFQRGFCLVQHFRKKIYPHMLRRTKSVLIESGVLKCKKNEIIVWLSLAPVQVKLYSELCKQFSCLSEDDLIHKPSFPELKRELFDEEKIDKDAFEKGKKGCVKRKILKILIFSYHIPMLKKIKEALKVFEKETDIIQIDGTVLKEERKRLIENEGPRIFLLSAKVGGEGLNLIAATRVIVLDPSWNLSDDNQIADRVYRYGQTEDVTIYRLFTCQTIEEHMYKTQLVKGYLAQAVIDGKFCSSMVKKGNKKVLSAPKTGFHISPTQQLIKRRIGTSFQINPQHLLFLERHTSVSGLTNQNLVFSKIKTFLDDLSDDESDKDVNVARKVNKAHDKNAGTSSEAHVWRKRLRIRRVTGNQETSKENDGELVVSEGHMEIPTYKVPALLGPCGDTIRDLQMRSSTKIHVDTNKAGEASPFTAVSITGTKKERERAQNLIDDVLSKANEDYLVLPTNQVRLVKRTTLQEIQQKTGAKINGPRSGGDKPSVSGKAGVAGGQTPRSPHVIPRETGSRTTKSLQHPVDPSGFRTPLQSRPLPDPSRSAEGSYGLRPLPLNTRRSPVSEYGVWPPPFNPYRSPGPHYGARPPGRPQPPN</sequence>
<dbReference type="InterPro" id="IPR036612">
    <property type="entry name" value="KH_dom_type_1_sf"/>
</dbReference>
<organism evidence="6 7">
    <name type="scientific">Eragrostis curvula</name>
    <name type="common">weeping love grass</name>
    <dbReference type="NCBI Taxonomy" id="38414"/>
    <lineage>
        <taxon>Eukaryota</taxon>
        <taxon>Viridiplantae</taxon>
        <taxon>Streptophyta</taxon>
        <taxon>Embryophyta</taxon>
        <taxon>Tracheophyta</taxon>
        <taxon>Spermatophyta</taxon>
        <taxon>Magnoliopsida</taxon>
        <taxon>Liliopsida</taxon>
        <taxon>Poales</taxon>
        <taxon>Poaceae</taxon>
        <taxon>PACMAD clade</taxon>
        <taxon>Chloridoideae</taxon>
        <taxon>Eragrostideae</taxon>
        <taxon>Eragrostidinae</taxon>
        <taxon>Eragrostis</taxon>
    </lineage>
</organism>
<dbReference type="PROSITE" id="PS51192">
    <property type="entry name" value="HELICASE_ATP_BIND_1"/>
    <property type="match status" value="1"/>
</dbReference>
<name>A0A5J9W7C6_9POAL</name>
<dbReference type="InterPro" id="IPR049730">
    <property type="entry name" value="SNF2/RAD54-like_C"/>
</dbReference>
<evidence type="ECO:0000313" key="6">
    <source>
        <dbReference type="EMBL" id="TVU44602.1"/>
    </source>
</evidence>
<dbReference type="Gene3D" id="3.40.50.10810">
    <property type="entry name" value="Tandem AAA-ATPase domain"/>
    <property type="match status" value="1"/>
</dbReference>
<feature type="region of interest" description="Disordered" evidence="3">
    <location>
        <begin position="19"/>
        <end position="79"/>
    </location>
</feature>
<accession>A0A5J9W7C6</accession>
<dbReference type="Pfam" id="PF00013">
    <property type="entry name" value="KH_1"/>
    <property type="match status" value="1"/>
</dbReference>
<dbReference type="Proteomes" id="UP000324897">
    <property type="component" value="Chromosome 5"/>
</dbReference>
<evidence type="ECO:0008006" key="8">
    <source>
        <dbReference type="Google" id="ProtNLM"/>
    </source>
</evidence>
<comment type="caution">
    <text evidence="6">The sequence shown here is derived from an EMBL/GenBank/DDBJ whole genome shotgun (WGS) entry which is preliminary data.</text>
</comment>
<dbReference type="OrthoDB" id="1412999at2759"/>
<dbReference type="PANTHER" id="PTHR45629">
    <property type="entry name" value="SNF2/RAD54 FAMILY MEMBER"/>
    <property type="match status" value="1"/>
</dbReference>
<dbReference type="PROSITE" id="PS50084">
    <property type="entry name" value="KH_TYPE_1"/>
    <property type="match status" value="1"/>
</dbReference>
<feature type="domain" description="Helicase ATP-binding" evidence="4">
    <location>
        <begin position="171"/>
        <end position="330"/>
    </location>
</feature>
<keyword evidence="7" id="KW-1185">Reference proteome</keyword>
<dbReference type="PROSITE" id="PS51194">
    <property type="entry name" value="HELICASE_CTER"/>
    <property type="match status" value="1"/>
</dbReference>
<dbReference type="GO" id="GO:0015616">
    <property type="term" value="F:DNA translocase activity"/>
    <property type="evidence" value="ECO:0007669"/>
    <property type="project" value="TreeGrafter"/>
</dbReference>
<dbReference type="EMBL" id="RWGY01000004">
    <property type="protein sequence ID" value="TVU44602.1"/>
    <property type="molecule type" value="Genomic_DNA"/>
</dbReference>
<dbReference type="CDD" id="cd18793">
    <property type="entry name" value="SF2_C_SNF"/>
    <property type="match status" value="1"/>
</dbReference>
<keyword evidence="1" id="KW-0378">Hydrolase</keyword>